<evidence type="ECO:0000259" key="10">
    <source>
        <dbReference type="Pfam" id="PF26410"/>
    </source>
</evidence>
<dbReference type="InterPro" id="IPR045053">
    <property type="entry name" value="MAN-like"/>
</dbReference>
<keyword evidence="5" id="KW-0732">Signal</keyword>
<evidence type="ECO:0000256" key="7">
    <source>
        <dbReference type="ARBA" id="ARBA00023295"/>
    </source>
</evidence>
<reference evidence="11" key="1">
    <citation type="submission" date="2022-01" db="EMBL/GenBank/DDBJ databases">
        <title>Paenibacillus spongiae sp. nov., isolated from marine sponge.</title>
        <authorList>
            <person name="Li Z."/>
            <person name="Zhang M."/>
        </authorList>
    </citation>
    <scope>NUCLEOTIDE SEQUENCE</scope>
    <source>
        <strain evidence="11">PHS-Z3</strain>
    </source>
</reference>
<protein>
    <recommendedName>
        <fullName evidence="3">mannan endo-1,4-beta-mannosidase</fullName>
        <ecNumber evidence="3">3.2.1.78</ecNumber>
    </recommendedName>
</protein>
<dbReference type="InterPro" id="IPR017853">
    <property type="entry name" value="GH"/>
</dbReference>
<comment type="subcellular location">
    <subcellularLocation>
        <location evidence="2">Secreted</location>
    </subcellularLocation>
</comment>
<evidence type="ECO:0000259" key="9">
    <source>
        <dbReference type="Pfam" id="PF25275"/>
    </source>
</evidence>
<keyword evidence="6" id="KW-0378">Hydrolase</keyword>
<evidence type="ECO:0000313" key="12">
    <source>
        <dbReference type="Proteomes" id="UP001057877"/>
    </source>
</evidence>
<dbReference type="InterPro" id="IPR013783">
    <property type="entry name" value="Ig-like_fold"/>
</dbReference>
<comment type="catalytic activity">
    <reaction evidence="1">
        <text>Random hydrolysis of (1-&gt;4)-beta-D-mannosidic linkages in mannans, galactomannans and glucomannans.</text>
        <dbReference type="EC" id="3.2.1.78"/>
    </reaction>
</comment>
<keyword evidence="4" id="KW-0964">Secreted</keyword>
<organism evidence="11 12">
    <name type="scientific">Paenibacillus spongiae</name>
    <dbReference type="NCBI Taxonomy" id="2909671"/>
    <lineage>
        <taxon>Bacteria</taxon>
        <taxon>Bacillati</taxon>
        <taxon>Bacillota</taxon>
        <taxon>Bacilli</taxon>
        <taxon>Bacillales</taxon>
        <taxon>Paenibacillaceae</taxon>
        <taxon>Paenibacillus</taxon>
    </lineage>
</organism>
<evidence type="ECO:0000256" key="1">
    <source>
        <dbReference type="ARBA" id="ARBA00001678"/>
    </source>
</evidence>
<evidence type="ECO:0000256" key="5">
    <source>
        <dbReference type="ARBA" id="ARBA00022729"/>
    </source>
</evidence>
<dbReference type="EC" id="3.2.1.78" evidence="3"/>
<dbReference type="RefSeq" id="WP_258385106.1">
    <property type="nucleotide sequence ID" value="NZ_CP091430.1"/>
</dbReference>
<gene>
    <name evidence="11" type="ORF">L1F29_26810</name>
</gene>
<proteinExistence type="predicted"/>
<dbReference type="Gene3D" id="3.20.20.80">
    <property type="entry name" value="Glycosidases"/>
    <property type="match status" value="1"/>
</dbReference>
<feature type="domain" description="3-keto-alpha-glucoside-1,2-lyase/3-keto-2-hydroxy-glucal hydratase" evidence="8">
    <location>
        <begin position="612"/>
        <end position="770"/>
    </location>
</feature>
<dbReference type="SUPFAM" id="SSF49265">
    <property type="entry name" value="Fibronectin type III"/>
    <property type="match status" value="1"/>
</dbReference>
<evidence type="ECO:0000256" key="4">
    <source>
        <dbReference type="ARBA" id="ARBA00022525"/>
    </source>
</evidence>
<dbReference type="Gene3D" id="2.60.40.10">
    <property type="entry name" value="Immunoglobulins"/>
    <property type="match status" value="1"/>
</dbReference>
<dbReference type="InterPro" id="IPR036116">
    <property type="entry name" value="FN3_sf"/>
</dbReference>
<dbReference type="Pfam" id="PF26410">
    <property type="entry name" value="GH5_mannosidase"/>
    <property type="match status" value="1"/>
</dbReference>
<dbReference type="SUPFAM" id="SSF51445">
    <property type="entry name" value="(Trans)glycosidases"/>
    <property type="match status" value="1"/>
</dbReference>
<evidence type="ECO:0000259" key="8">
    <source>
        <dbReference type="Pfam" id="PF06439"/>
    </source>
</evidence>
<feature type="domain" description="Glycoside hydrolase family 5" evidence="10">
    <location>
        <begin position="125"/>
        <end position="259"/>
    </location>
</feature>
<dbReference type="PANTHER" id="PTHR31451">
    <property type="match status" value="1"/>
</dbReference>
<dbReference type="Pfam" id="PF25275">
    <property type="entry name" value="Golvesin_C"/>
    <property type="match status" value="1"/>
</dbReference>
<evidence type="ECO:0000313" key="11">
    <source>
        <dbReference type="EMBL" id="UVI29018.1"/>
    </source>
</evidence>
<evidence type="ECO:0000256" key="2">
    <source>
        <dbReference type="ARBA" id="ARBA00004613"/>
    </source>
</evidence>
<dbReference type="InterPro" id="IPR033803">
    <property type="entry name" value="CBD-like_Golvesin-Xly"/>
</dbReference>
<accession>A0ABY5S6A5</accession>
<dbReference type="Gene3D" id="2.60.120.560">
    <property type="entry name" value="Exo-inulinase, domain 1"/>
    <property type="match status" value="1"/>
</dbReference>
<keyword evidence="7" id="KW-0326">Glycosidase</keyword>
<evidence type="ECO:0000256" key="3">
    <source>
        <dbReference type="ARBA" id="ARBA00012706"/>
    </source>
</evidence>
<dbReference type="Proteomes" id="UP001057877">
    <property type="component" value="Chromosome"/>
</dbReference>
<sequence length="773" mass="85689">MRHQMRFTSMVCVVIMLVSVLFFFSPERAQAGFTNYITRDVDKFMDGTTEFRFIGSNVPFLGRAWMDPNEIEDLIRGASISGINVIRLYPFEVKMTSDPEDAYRHVMAPGNYNESAFKLFDKVLQLANQYNVRLIIPFVDKYNYVGGVADWAAFRNKSADEFWSDPEIKQDFKDFINYVVNRTNTYTNVKYKDDNAIMAWQLGNELHSTDSWTSEMAAYFKSLDANHLVGDGGYVRAQGIRQNALDDPNIDFIDPHIYRYHNYSDPIAKINEWRNTTKGKKPLIIGEFGDFSPEVTEQLLSTVQNNGTSGAMFWATMPHHKMGGWHWQPVGNWAYLRYPGFATGDFANESVTIGLLRRYAYSIKGLTVPPWPAPDTPVMFPANSVNTLSWLGASGAASYDVERSFNRKGPWETVGAGVTDDITIPRNYNLIVPIFSDLSAKKGKIYFYRVRAKNSEGLYSPYSNVIGPVKSNGAVIIDNGGSGYSESGTWGNSSLPDSYGGSSRYSSNAGSTAKWTPDLPKSGYYNVYVSYPANLNSNKNALYTIYHGGKTDTIFIDQTTMGRGRWRLIDTAYFDAGTDGYVMLTASSGSNTRADAVMFEPVSFGDHFQSGSAANWTVLSGNWSVADDGTKVLKQTGTGTAETVTGTVYTDAAITAAVKVYDKTGPKSSSGLVARANADLSSMYTMQINYDANKVQLYKKVNGSWVNLGEAHIEASPGTWYLLRMELDGSSIKGFVNGVQKIDANDLSLTDGYIGLRTNGQTAVFDNVLVTPR</sequence>
<dbReference type="EMBL" id="CP091430">
    <property type="protein sequence ID" value="UVI29018.1"/>
    <property type="molecule type" value="Genomic_DNA"/>
</dbReference>
<dbReference type="Pfam" id="PF06439">
    <property type="entry name" value="3keto-disac_hyd"/>
    <property type="match status" value="1"/>
</dbReference>
<dbReference type="InterPro" id="IPR001547">
    <property type="entry name" value="Glyco_hydro_5"/>
</dbReference>
<dbReference type="InterPro" id="IPR010496">
    <property type="entry name" value="AL/BT2_dom"/>
</dbReference>
<feature type="domain" description="Golvesin/Xly CBD-like" evidence="9">
    <location>
        <begin position="475"/>
        <end position="600"/>
    </location>
</feature>
<keyword evidence="12" id="KW-1185">Reference proteome</keyword>
<evidence type="ECO:0000256" key="6">
    <source>
        <dbReference type="ARBA" id="ARBA00022801"/>
    </source>
</evidence>
<name>A0ABY5S6A5_9BACL</name>
<dbReference type="PANTHER" id="PTHR31451:SF39">
    <property type="entry name" value="MANNAN ENDO-1,4-BETA-MANNOSIDASE 1"/>
    <property type="match status" value="1"/>
</dbReference>